<feature type="compositionally biased region" description="Low complexity" evidence="1">
    <location>
        <begin position="190"/>
        <end position="200"/>
    </location>
</feature>
<dbReference type="OrthoDB" id="8964326at2759"/>
<evidence type="ECO:0000256" key="1">
    <source>
        <dbReference type="SAM" id="MobiDB-lite"/>
    </source>
</evidence>
<evidence type="ECO:0000313" key="2">
    <source>
        <dbReference type="EMBL" id="JAI31229.1"/>
    </source>
</evidence>
<gene>
    <name evidence="2" type="ORF">c0_g1_i1</name>
</gene>
<dbReference type="AlphaFoldDB" id="A0A0K8UX48"/>
<proteinExistence type="predicted"/>
<feature type="region of interest" description="Disordered" evidence="1">
    <location>
        <begin position="166"/>
        <end position="212"/>
    </location>
</feature>
<feature type="region of interest" description="Disordered" evidence="1">
    <location>
        <begin position="1"/>
        <end position="83"/>
    </location>
</feature>
<reference evidence="2" key="1">
    <citation type="submission" date="2015-06" db="EMBL/GenBank/DDBJ databases">
        <authorList>
            <person name="Hoefler B.C."/>
            <person name="Straight P.D."/>
        </authorList>
    </citation>
    <scope>NUCLEOTIDE SEQUENCE</scope>
</reference>
<dbReference type="EMBL" id="GDHF01021085">
    <property type="protein sequence ID" value="JAI31229.1"/>
    <property type="molecule type" value="Transcribed_RNA"/>
</dbReference>
<sequence>MRQDKALQHASRTAATSSTQDETPTPATATATAQVSAAMLQQQQRVHKAATQPAAAPTAAPASTRSARATKVETETEDENMPCAEHRVDMRCPNSIPHAAQQQQQMSNTDMALSAGAALGGRSGSAATHKSHGQQTAMPNAVHAATAAELPTTAATTNCKTVHASRLPAVDKDNDNKSMNTSYSSTLLIQKQQQQQQQQQRTVATTKSTPPA</sequence>
<organism evidence="2">
    <name type="scientific">Bactrocera latifrons</name>
    <name type="common">Malaysian fruit fly</name>
    <name type="synonym">Chaetodacus latifrons</name>
    <dbReference type="NCBI Taxonomy" id="174628"/>
    <lineage>
        <taxon>Eukaryota</taxon>
        <taxon>Metazoa</taxon>
        <taxon>Ecdysozoa</taxon>
        <taxon>Arthropoda</taxon>
        <taxon>Hexapoda</taxon>
        <taxon>Insecta</taxon>
        <taxon>Pterygota</taxon>
        <taxon>Neoptera</taxon>
        <taxon>Endopterygota</taxon>
        <taxon>Diptera</taxon>
        <taxon>Brachycera</taxon>
        <taxon>Muscomorpha</taxon>
        <taxon>Tephritoidea</taxon>
        <taxon>Tephritidae</taxon>
        <taxon>Bactrocera</taxon>
        <taxon>Bactrocera</taxon>
    </lineage>
</organism>
<accession>A0A0K8UX48</accession>
<feature type="compositionally biased region" description="Low complexity" evidence="1">
    <location>
        <begin position="49"/>
        <end position="69"/>
    </location>
</feature>
<feature type="compositionally biased region" description="Polar residues" evidence="1">
    <location>
        <begin position="177"/>
        <end position="189"/>
    </location>
</feature>
<feature type="non-terminal residue" evidence="2">
    <location>
        <position position="212"/>
    </location>
</feature>
<feature type="compositionally biased region" description="Low complexity" evidence="1">
    <location>
        <begin position="23"/>
        <end position="33"/>
    </location>
</feature>
<feature type="compositionally biased region" description="Polar residues" evidence="1">
    <location>
        <begin position="201"/>
        <end position="212"/>
    </location>
</feature>
<feature type="compositionally biased region" description="Polar residues" evidence="1">
    <location>
        <begin position="10"/>
        <end position="22"/>
    </location>
</feature>
<name>A0A0K8UX48_BACLA</name>
<protein>
    <submittedName>
        <fullName evidence="2">Uncharacterized protein</fullName>
    </submittedName>
</protein>